<dbReference type="EMBL" id="CAXAMM010013125">
    <property type="protein sequence ID" value="CAK9030555.1"/>
    <property type="molecule type" value="Genomic_DNA"/>
</dbReference>
<evidence type="ECO:0000313" key="1">
    <source>
        <dbReference type="EMBL" id="CAK9030555.1"/>
    </source>
</evidence>
<dbReference type="Gene3D" id="1.25.40.420">
    <property type="match status" value="1"/>
</dbReference>
<name>A0ABP0KUN6_9DINO</name>
<dbReference type="SMART" id="SM00875">
    <property type="entry name" value="BACK"/>
    <property type="match status" value="1"/>
</dbReference>
<dbReference type="SUPFAM" id="SSF63829">
    <property type="entry name" value="Calcium-dependent phosphotriesterase"/>
    <property type="match status" value="1"/>
</dbReference>
<dbReference type="InterPro" id="IPR000210">
    <property type="entry name" value="BTB/POZ_dom"/>
</dbReference>
<organism evidence="1 2">
    <name type="scientific">Durusdinium trenchii</name>
    <dbReference type="NCBI Taxonomy" id="1381693"/>
    <lineage>
        <taxon>Eukaryota</taxon>
        <taxon>Sar</taxon>
        <taxon>Alveolata</taxon>
        <taxon>Dinophyceae</taxon>
        <taxon>Suessiales</taxon>
        <taxon>Symbiodiniaceae</taxon>
        <taxon>Durusdinium</taxon>
    </lineage>
</organism>
<dbReference type="PANTHER" id="PTHR45632">
    <property type="entry name" value="LD33804P"/>
    <property type="match status" value="1"/>
</dbReference>
<dbReference type="InterPro" id="IPR011333">
    <property type="entry name" value="SKP1/BTB/POZ_sf"/>
</dbReference>
<dbReference type="SMART" id="SM00225">
    <property type="entry name" value="BTB"/>
    <property type="match status" value="1"/>
</dbReference>
<proteinExistence type="predicted"/>
<gene>
    <name evidence="1" type="ORF">SCF082_LOCUS19250</name>
</gene>
<dbReference type="Gene3D" id="3.30.710.10">
    <property type="entry name" value="Potassium Channel Kv1.1, Chain A"/>
    <property type="match status" value="1"/>
</dbReference>
<evidence type="ECO:0000313" key="2">
    <source>
        <dbReference type="Proteomes" id="UP001642464"/>
    </source>
</evidence>
<dbReference type="Pfam" id="PF07707">
    <property type="entry name" value="BACK"/>
    <property type="match status" value="1"/>
</dbReference>
<sequence>MKLRQREPSGHQTTLLKQLREFWTTGYLCDVVLQSCDGKEHRCHRNILSATSSALKGLLSESFSEGQQIQLGQPVEIAASDVVVDALLDHIYGGEPDISAPNAIELLRLATAYELPKLVTEIESELRASLDSTKALQLLQEIHTLGLPDLRLACEEEIARDFESCVQQATFKSLSAAQLARLLAREDLWVTREEVVLQGLFNWLKASSERSSSLGILLPLIDFRALSAANLERFRLLAQSMGQNGFDLQLAVDEARQPLWQERPAKRRCLQCWSPELGAFPRCFEYGQWVAGDWEDEFNGHGKLRFCWHKGDIYHIDMGALVSWKSDGTGSVMAAQGSLNGRGVAATPQGEILAVGDDSLLTFKGGAGSVKLEIPGLLSVCCSPNGKIYVLNKCFDDHGWFESWTVQRLEGSTLVPILVNSERPQQFQPRRIFVSQDETLYMVGTQCVRSSSLFDSDDSSSSDPTHWVFGRITGDAKTVILGRLFGDYFSTVLFATESGKLYIAAFDDEEERTIIWTVNPGDETPMLVLRAGDYVPEDILLMDGYLYLLTSTRQVYRYALPLAPELE</sequence>
<keyword evidence="2" id="KW-1185">Reference proteome</keyword>
<dbReference type="SUPFAM" id="SSF54695">
    <property type="entry name" value="POZ domain"/>
    <property type="match status" value="1"/>
</dbReference>
<comment type="caution">
    <text evidence="1">The sequence shown here is derived from an EMBL/GenBank/DDBJ whole genome shotgun (WGS) entry which is preliminary data.</text>
</comment>
<dbReference type="Pfam" id="PF00651">
    <property type="entry name" value="BTB"/>
    <property type="match status" value="1"/>
</dbReference>
<dbReference type="InterPro" id="IPR011705">
    <property type="entry name" value="BACK"/>
</dbReference>
<protein>
    <submittedName>
        <fullName evidence="1">Kelch repeat and BTB domain-containing protein 8</fullName>
    </submittedName>
</protein>
<accession>A0ABP0KUN6</accession>
<dbReference type="CDD" id="cd18186">
    <property type="entry name" value="BTB_POZ_ZBTB_KLHL-like"/>
    <property type="match status" value="1"/>
</dbReference>
<dbReference type="Proteomes" id="UP001642464">
    <property type="component" value="Unassembled WGS sequence"/>
</dbReference>
<reference evidence="1 2" key="1">
    <citation type="submission" date="2024-02" db="EMBL/GenBank/DDBJ databases">
        <authorList>
            <person name="Chen Y."/>
            <person name="Shah S."/>
            <person name="Dougan E. K."/>
            <person name="Thang M."/>
            <person name="Chan C."/>
        </authorList>
    </citation>
    <scope>NUCLEOTIDE SEQUENCE [LARGE SCALE GENOMIC DNA]</scope>
</reference>
<dbReference type="PROSITE" id="PS50097">
    <property type="entry name" value="BTB"/>
    <property type="match status" value="1"/>
</dbReference>